<evidence type="ECO:0000313" key="4">
    <source>
        <dbReference type="EMBL" id="MFC5810176.1"/>
    </source>
</evidence>
<dbReference type="Gene3D" id="3.50.50.60">
    <property type="entry name" value="FAD/NAD(P)-binding domain"/>
    <property type="match status" value="1"/>
</dbReference>
<proteinExistence type="predicted"/>
<dbReference type="EC" id="1.-.-.-" evidence="4"/>
<dbReference type="SUPFAM" id="SSF51905">
    <property type="entry name" value="FAD/NAD(P)-binding domain"/>
    <property type="match status" value="1"/>
</dbReference>
<name>A0ABW1BBG0_9ACTN</name>
<dbReference type="PROSITE" id="PS51257">
    <property type="entry name" value="PROKAR_LIPOPROTEIN"/>
    <property type="match status" value="1"/>
</dbReference>
<dbReference type="RefSeq" id="WP_272171976.1">
    <property type="nucleotide sequence ID" value="NZ_JAQOSL010000042.1"/>
</dbReference>
<evidence type="ECO:0000259" key="3">
    <source>
        <dbReference type="Pfam" id="PF01266"/>
    </source>
</evidence>
<dbReference type="SUPFAM" id="SSF54373">
    <property type="entry name" value="FAD-linked reductases, C-terminal domain"/>
    <property type="match status" value="1"/>
</dbReference>
<feature type="region of interest" description="Disordered" evidence="2">
    <location>
        <begin position="371"/>
        <end position="415"/>
    </location>
</feature>
<keyword evidence="5" id="KW-1185">Reference proteome</keyword>
<evidence type="ECO:0000256" key="2">
    <source>
        <dbReference type="SAM" id="MobiDB-lite"/>
    </source>
</evidence>
<accession>A0ABW1BBG0</accession>
<feature type="domain" description="FAD dependent oxidoreductase" evidence="3">
    <location>
        <begin position="8"/>
        <end position="361"/>
    </location>
</feature>
<comment type="caution">
    <text evidence="4">The sequence shown here is derived from an EMBL/GenBank/DDBJ whole genome shotgun (WGS) entry which is preliminary data.</text>
</comment>
<gene>
    <name evidence="4" type="ORF">ACFQGO_22180</name>
</gene>
<dbReference type="GO" id="GO:0016491">
    <property type="term" value="F:oxidoreductase activity"/>
    <property type="evidence" value="ECO:0007669"/>
    <property type="project" value="UniProtKB-KW"/>
</dbReference>
<dbReference type="EMBL" id="JBHSNZ010000015">
    <property type="protein sequence ID" value="MFC5810176.1"/>
    <property type="molecule type" value="Genomic_DNA"/>
</dbReference>
<dbReference type="Gene3D" id="3.30.9.10">
    <property type="entry name" value="D-Amino Acid Oxidase, subunit A, domain 2"/>
    <property type="match status" value="1"/>
</dbReference>
<dbReference type="PANTHER" id="PTHR13847">
    <property type="entry name" value="SARCOSINE DEHYDROGENASE-RELATED"/>
    <property type="match status" value="1"/>
</dbReference>
<dbReference type="InterPro" id="IPR036188">
    <property type="entry name" value="FAD/NAD-bd_sf"/>
</dbReference>
<feature type="compositionally biased region" description="Basic and acidic residues" evidence="2">
    <location>
        <begin position="376"/>
        <end position="386"/>
    </location>
</feature>
<sequence length="415" mass="43031">MTERLTCDVVVVGAGMVGAACALYAARAGLGVTVVDRGPVAGGTTGAGEGNLLVSDKEPGPELRLALLSNRLWTDLAAEPGLGTAFEYDPKGGLVVASAPEGLAALEAFAAGQRTAGVAAETVTAGQLRELEPESAPGLAGGVYYPQDAQVMPTLAAAHLVRASRARLLTGRTVTGVLRSRDGAVRGVRTDRGEIHAPAVVNAAGTWGGEVAALAGVHLPVLPRRGFVLVTEPLPPLVRHKVYAADYVADVASDSAALQTSPVVEGTAAGPVLIGASRERVGFDRSFSLPVVRALAAGATRLFPFLERVRAMRTYVGFRPYMPDHLPAIGPDPRVPGLLHACGHEGAGIGLATGTGQLIAQVLDGRTPDLDLTPFRPDRFAPRDEEPGLSGRRFAARDGNPGRRGRFVAHEEEAE</sequence>
<dbReference type="PRINTS" id="PR00469">
    <property type="entry name" value="PNDRDTASEII"/>
</dbReference>
<evidence type="ECO:0000256" key="1">
    <source>
        <dbReference type="ARBA" id="ARBA00023002"/>
    </source>
</evidence>
<dbReference type="InterPro" id="IPR006076">
    <property type="entry name" value="FAD-dep_OxRdtase"/>
</dbReference>
<reference evidence="5" key="1">
    <citation type="journal article" date="2019" name="Int. J. Syst. Evol. Microbiol.">
        <title>The Global Catalogue of Microorganisms (GCM) 10K type strain sequencing project: providing services to taxonomists for standard genome sequencing and annotation.</title>
        <authorList>
            <consortium name="The Broad Institute Genomics Platform"/>
            <consortium name="The Broad Institute Genome Sequencing Center for Infectious Disease"/>
            <person name="Wu L."/>
            <person name="Ma J."/>
        </authorList>
    </citation>
    <scope>NUCLEOTIDE SEQUENCE [LARGE SCALE GENOMIC DNA]</scope>
    <source>
        <strain evidence="5">JCM 9918</strain>
    </source>
</reference>
<dbReference type="Proteomes" id="UP001596112">
    <property type="component" value="Unassembled WGS sequence"/>
</dbReference>
<evidence type="ECO:0000313" key="5">
    <source>
        <dbReference type="Proteomes" id="UP001596112"/>
    </source>
</evidence>
<dbReference type="Pfam" id="PF01266">
    <property type="entry name" value="DAO"/>
    <property type="match status" value="1"/>
</dbReference>
<dbReference type="PANTHER" id="PTHR13847:SF287">
    <property type="entry name" value="FAD-DEPENDENT OXIDOREDUCTASE DOMAIN-CONTAINING PROTEIN 1"/>
    <property type="match status" value="1"/>
</dbReference>
<keyword evidence="1 4" id="KW-0560">Oxidoreductase</keyword>
<protein>
    <submittedName>
        <fullName evidence="4">NAD(P)/FAD-dependent oxidoreductase</fullName>
        <ecNumber evidence="4">1.-.-.-</ecNumber>
    </submittedName>
</protein>
<organism evidence="4 5">
    <name type="scientific">Streptomyces heilongjiangensis</name>
    <dbReference type="NCBI Taxonomy" id="945052"/>
    <lineage>
        <taxon>Bacteria</taxon>
        <taxon>Bacillati</taxon>
        <taxon>Actinomycetota</taxon>
        <taxon>Actinomycetes</taxon>
        <taxon>Kitasatosporales</taxon>
        <taxon>Streptomycetaceae</taxon>
        <taxon>Streptomyces</taxon>
    </lineage>
</organism>